<dbReference type="InterPro" id="IPR023632">
    <property type="entry name" value="ATP_synth_F1_gsu_CS"/>
</dbReference>
<dbReference type="GO" id="GO:0046933">
    <property type="term" value="F:proton-transporting ATP synthase activity, rotational mechanism"/>
    <property type="evidence" value="ECO:0007669"/>
    <property type="project" value="UniProtKB-UniRule"/>
</dbReference>
<dbReference type="AlphaFoldDB" id="A0A451D921"/>
<dbReference type="OrthoDB" id="9812769at2"/>
<dbReference type="PRINTS" id="PR00126">
    <property type="entry name" value="ATPASEGAMMA"/>
</dbReference>
<evidence type="ECO:0000256" key="11">
    <source>
        <dbReference type="ARBA" id="ARBA00023310"/>
    </source>
</evidence>
<evidence type="ECO:0000256" key="12">
    <source>
        <dbReference type="HAMAP-Rule" id="MF_00815"/>
    </source>
</evidence>
<evidence type="ECO:0000256" key="8">
    <source>
        <dbReference type="ARBA" id="ARBA00023065"/>
    </source>
</evidence>
<keyword evidence="9 12" id="KW-0472">Membrane</keyword>
<comment type="subunit">
    <text evidence="4 12">F-type ATPases have 2 components, CF(1) - the catalytic core - and CF(0) - the membrane proton channel. CF(1) has five subunits: alpha(3), beta(3), gamma(1), delta(1), epsilon(1). CF(0) has three main subunits: a, b and c.</text>
</comment>
<dbReference type="Gene3D" id="1.10.287.80">
    <property type="entry name" value="ATP synthase, gamma subunit, helix hairpin domain"/>
    <property type="match status" value="1"/>
</dbReference>
<dbReference type="Pfam" id="PF00231">
    <property type="entry name" value="ATP-synt"/>
    <property type="match status" value="1"/>
</dbReference>
<dbReference type="CDD" id="cd12151">
    <property type="entry name" value="F1-ATPase_gamma"/>
    <property type="match status" value="1"/>
</dbReference>
<keyword evidence="11 12" id="KW-0066">ATP synthesis</keyword>
<dbReference type="NCBIfam" id="NF004144">
    <property type="entry name" value="PRK05621.1-1"/>
    <property type="match status" value="1"/>
</dbReference>
<keyword evidence="7 12" id="KW-0375">Hydrogen ion transport</keyword>
<evidence type="ECO:0000256" key="2">
    <source>
        <dbReference type="ARBA" id="ARBA00004170"/>
    </source>
</evidence>
<evidence type="ECO:0000256" key="5">
    <source>
        <dbReference type="ARBA" id="ARBA00022448"/>
    </source>
</evidence>
<accession>A0A451D921</accession>
<dbReference type="PROSITE" id="PS00153">
    <property type="entry name" value="ATPASE_GAMMA"/>
    <property type="match status" value="1"/>
</dbReference>
<evidence type="ECO:0000256" key="7">
    <source>
        <dbReference type="ARBA" id="ARBA00022781"/>
    </source>
</evidence>
<protein>
    <recommendedName>
        <fullName evidence="12">ATP synthase gamma chain</fullName>
    </recommendedName>
    <alternativeName>
        <fullName evidence="12">ATP synthase F1 sector gamma subunit</fullName>
    </alternativeName>
    <alternativeName>
        <fullName evidence="12">F-ATPase gamma subunit</fullName>
    </alternativeName>
</protein>
<name>A0A451D921_9GAMM</name>
<dbReference type="HAMAP" id="MF_00815">
    <property type="entry name" value="ATP_synth_gamma_bact"/>
    <property type="match status" value="1"/>
</dbReference>
<dbReference type="RefSeq" id="WP_157988217.1">
    <property type="nucleotide sequence ID" value="NZ_LR217715.1"/>
</dbReference>
<keyword evidence="5 12" id="KW-0813">Transport</keyword>
<reference evidence="13 14" key="1">
    <citation type="submission" date="2019-02" db="EMBL/GenBank/DDBJ databases">
        <authorList>
            <person name="Manzano-Marin A."/>
            <person name="Manzano-Marin A."/>
        </authorList>
    </citation>
    <scope>NUCLEOTIDE SEQUENCE [LARGE SCALE GENOMIC DNA]</scope>
    <source>
        <strain evidence="13 14">ErCikochiana</strain>
    </source>
</reference>
<evidence type="ECO:0000256" key="3">
    <source>
        <dbReference type="ARBA" id="ARBA00007681"/>
    </source>
</evidence>
<dbReference type="EMBL" id="LR217715">
    <property type="protein sequence ID" value="VFP82777.1"/>
    <property type="molecule type" value="Genomic_DNA"/>
</dbReference>
<evidence type="ECO:0000313" key="14">
    <source>
        <dbReference type="Proteomes" id="UP000294368"/>
    </source>
</evidence>
<dbReference type="GO" id="GO:0005524">
    <property type="term" value="F:ATP binding"/>
    <property type="evidence" value="ECO:0007669"/>
    <property type="project" value="UniProtKB-UniRule"/>
</dbReference>
<evidence type="ECO:0000313" key="13">
    <source>
        <dbReference type="EMBL" id="VFP82777.1"/>
    </source>
</evidence>
<dbReference type="GO" id="GO:0005886">
    <property type="term" value="C:plasma membrane"/>
    <property type="evidence" value="ECO:0007669"/>
    <property type="project" value="UniProtKB-SubCell"/>
</dbReference>
<organism evidence="13 14">
    <name type="scientific">Candidatus Erwinia haradaeae</name>
    <dbReference type="NCBI Taxonomy" id="1922217"/>
    <lineage>
        <taxon>Bacteria</taxon>
        <taxon>Pseudomonadati</taxon>
        <taxon>Pseudomonadota</taxon>
        <taxon>Gammaproteobacteria</taxon>
        <taxon>Enterobacterales</taxon>
        <taxon>Erwiniaceae</taxon>
        <taxon>Erwinia</taxon>
    </lineage>
</organism>
<sequence>MSSEKEIRNKVFCVQKTQKITKAMEMVSASKLKKSQERAEISRPYTEAIRKVIDHMALGHLEYQHPYFDRRQEKHIGYLIISTNRGLCGALNTRLFKKIIQDMLAWSKQGVGSDLSIIGSQGISFFRSIKSNIVAQTYNLCDKPSLSDVIGPVQVMLHAYDKKNISQLYIASNKFINTISQSPRIEQILPILSRYNPIGSAPKKTWDYLYEPDPKTLLDIILRRYIESQVYQSVMENLACEQAARMMAMKIATDNGSNLITELQLECNKARQAAITRELTEIVAGASAV</sequence>
<evidence type="ECO:0000256" key="4">
    <source>
        <dbReference type="ARBA" id="ARBA00011648"/>
    </source>
</evidence>
<comment type="function">
    <text evidence="1 12">Produces ATP from ADP in the presence of a proton gradient across the membrane. The gamma chain is believed to be important in regulating ATPase activity and the flow of protons through the CF(0) complex.</text>
</comment>
<dbReference type="Gene3D" id="3.40.1380.10">
    <property type="match status" value="1"/>
</dbReference>
<dbReference type="Proteomes" id="UP000294368">
    <property type="component" value="Chromosome"/>
</dbReference>
<keyword evidence="6 12" id="KW-1003">Cell membrane</keyword>
<evidence type="ECO:0000256" key="6">
    <source>
        <dbReference type="ARBA" id="ARBA00022475"/>
    </source>
</evidence>
<keyword evidence="8 12" id="KW-0406">Ion transport</keyword>
<proteinExistence type="inferred from homology"/>
<comment type="similarity">
    <text evidence="3 12">Belongs to the ATPase gamma chain family.</text>
</comment>
<keyword evidence="10 12" id="KW-0139">CF(1)</keyword>
<dbReference type="FunFam" id="1.10.287.80:FF:000005">
    <property type="entry name" value="ATP synthase gamma chain"/>
    <property type="match status" value="1"/>
</dbReference>
<dbReference type="GO" id="GO:0042777">
    <property type="term" value="P:proton motive force-driven plasma membrane ATP synthesis"/>
    <property type="evidence" value="ECO:0007669"/>
    <property type="project" value="UniProtKB-UniRule"/>
</dbReference>
<dbReference type="PANTHER" id="PTHR11693:SF22">
    <property type="entry name" value="ATP SYNTHASE SUBUNIT GAMMA, MITOCHONDRIAL"/>
    <property type="match status" value="1"/>
</dbReference>
<dbReference type="InterPro" id="IPR000131">
    <property type="entry name" value="ATP_synth_F1_gsu"/>
</dbReference>
<dbReference type="PANTHER" id="PTHR11693">
    <property type="entry name" value="ATP SYNTHASE GAMMA CHAIN"/>
    <property type="match status" value="1"/>
</dbReference>
<evidence type="ECO:0000256" key="10">
    <source>
        <dbReference type="ARBA" id="ARBA00023196"/>
    </source>
</evidence>
<dbReference type="SUPFAM" id="SSF52943">
    <property type="entry name" value="ATP synthase (F1-ATPase), gamma subunit"/>
    <property type="match status" value="1"/>
</dbReference>
<dbReference type="InterPro" id="IPR035968">
    <property type="entry name" value="ATP_synth_F1_ATPase_gsu"/>
</dbReference>
<dbReference type="GO" id="GO:0045259">
    <property type="term" value="C:proton-transporting ATP synthase complex"/>
    <property type="evidence" value="ECO:0007669"/>
    <property type="project" value="UniProtKB-KW"/>
</dbReference>
<evidence type="ECO:0000256" key="9">
    <source>
        <dbReference type="ARBA" id="ARBA00023136"/>
    </source>
</evidence>
<dbReference type="NCBIfam" id="TIGR01146">
    <property type="entry name" value="ATPsyn_F1gamma"/>
    <property type="match status" value="1"/>
</dbReference>
<evidence type="ECO:0000256" key="1">
    <source>
        <dbReference type="ARBA" id="ARBA00003456"/>
    </source>
</evidence>
<gene>
    <name evidence="12 13" type="primary">atpG</name>
    <name evidence="13" type="ORF">ERCIKOCA2762_025</name>
</gene>
<comment type="subcellular location">
    <subcellularLocation>
        <location evidence="12">Cell membrane</location>
        <topology evidence="12">Peripheral membrane protein</topology>
    </subcellularLocation>
    <subcellularLocation>
        <location evidence="2">Membrane</location>
        <topology evidence="2">Peripheral membrane protein</topology>
    </subcellularLocation>
</comment>